<evidence type="ECO:0000313" key="4">
    <source>
        <dbReference type="WBParaSite" id="DME_0000087101-mRNA-1"/>
    </source>
</evidence>
<reference evidence="4" key="1">
    <citation type="submission" date="2017-02" db="UniProtKB">
        <authorList>
            <consortium name="WormBaseParasite"/>
        </authorList>
    </citation>
    <scope>IDENTIFICATION</scope>
</reference>
<accession>A0A0N4U2G7</accession>
<name>A0A0N4U2G7_DRAME</name>
<proteinExistence type="predicted"/>
<dbReference type="WBParaSite" id="DME_0000087101-mRNA-1">
    <property type="protein sequence ID" value="DME_0000087101-mRNA-1"/>
    <property type="gene ID" value="DME_0000087101"/>
</dbReference>
<dbReference type="EMBL" id="UYYG01001152">
    <property type="protein sequence ID" value="VDN55258.1"/>
    <property type="molecule type" value="Genomic_DNA"/>
</dbReference>
<dbReference type="AlphaFoldDB" id="A0A0N4U2G7"/>
<organism evidence="2 4">
    <name type="scientific">Dracunculus medinensis</name>
    <name type="common">Guinea worm</name>
    <dbReference type="NCBI Taxonomy" id="318479"/>
    <lineage>
        <taxon>Eukaryota</taxon>
        <taxon>Metazoa</taxon>
        <taxon>Ecdysozoa</taxon>
        <taxon>Nematoda</taxon>
        <taxon>Chromadorea</taxon>
        <taxon>Rhabditida</taxon>
        <taxon>Spirurina</taxon>
        <taxon>Dracunculoidea</taxon>
        <taxon>Dracunculidae</taxon>
        <taxon>Dracunculus</taxon>
    </lineage>
</organism>
<dbReference type="Proteomes" id="UP000038040">
    <property type="component" value="Unplaced"/>
</dbReference>
<protein>
    <submittedName>
        <fullName evidence="4">RPOL4c domain-containing protein</fullName>
    </submittedName>
</protein>
<evidence type="ECO:0000313" key="3">
    <source>
        <dbReference type="Proteomes" id="UP000274756"/>
    </source>
</evidence>
<evidence type="ECO:0000313" key="1">
    <source>
        <dbReference type="EMBL" id="VDN55258.1"/>
    </source>
</evidence>
<dbReference type="Proteomes" id="UP000274756">
    <property type="component" value="Unassembled WGS sequence"/>
</dbReference>
<gene>
    <name evidence="1" type="ORF">DME_LOCUS5231</name>
</gene>
<evidence type="ECO:0000313" key="2">
    <source>
        <dbReference type="Proteomes" id="UP000038040"/>
    </source>
</evidence>
<sequence length="122" mass="14061">MSGDPDYRMLRRFATKAARRDRNHYRSDMVSRMETAVRLGDNRKLFRLFNATMNRGTISDMAKLIHEAPSVAPDITDMFAEPYACNCEPSTEEEIISVINKLKVNKAPGEDILRLERLKEIK</sequence>
<keyword evidence="3" id="KW-1185">Reference proteome</keyword>
<reference evidence="1 3" key="2">
    <citation type="submission" date="2018-11" db="EMBL/GenBank/DDBJ databases">
        <authorList>
            <consortium name="Pathogen Informatics"/>
        </authorList>
    </citation>
    <scope>NUCLEOTIDE SEQUENCE [LARGE SCALE GENOMIC DNA]</scope>
</reference>